<dbReference type="RefSeq" id="WP_111359400.1">
    <property type="nucleotide sequence ID" value="NZ_NHSK01000295.1"/>
</dbReference>
<dbReference type="OrthoDB" id="141582at2"/>
<dbReference type="Gene3D" id="3.10.490.10">
    <property type="entry name" value="Gamma-glutamyl cyclotransferase-like"/>
    <property type="match status" value="1"/>
</dbReference>
<dbReference type="InterPro" id="IPR036568">
    <property type="entry name" value="GGCT-like_sf"/>
</dbReference>
<evidence type="ECO:0000313" key="5">
    <source>
        <dbReference type="Proteomes" id="UP000248863"/>
    </source>
</evidence>
<dbReference type="EMBL" id="NPEU01000375">
    <property type="protein sequence ID" value="RAI33214.1"/>
    <property type="molecule type" value="Genomic_DNA"/>
</dbReference>
<dbReference type="CDD" id="cd06661">
    <property type="entry name" value="GGCT_like"/>
    <property type="match status" value="1"/>
</dbReference>
<feature type="binding site" evidence="3">
    <location>
        <position position="113"/>
    </location>
    <ligand>
        <name>substrate</name>
    </ligand>
</feature>
<dbReference type="PANTHER" id="PTHR12935:SF0">
    <property type="entry name" value="GAMMA-GLUTAMYLCYCLOTRANSFERASE"/>
    <property type="match status" value="1"/>
</dbReference>
<gene>
    <name evidence="4" type="ORF">CH338_22925</name>
</gene>
<keyword evidence="1" id="KW-0456">Lyase</keyword>
<evidence type="ECO:0000256" key="1">
    <source>
        <dbReference type="ARBA" id="ARBA00023239"/>
    </source>
</evidence>
<evidence type="ECO:0000256" key="3">
    <source>
        <dbReference type="PIRSR" id="PIRSR617939-2"/>
    </source>
</evidence>
<accession>A0A327K5N4</accession>
<comment type="caution">
    <text evidence="4">The sequence shown here is derived from an EMBL/GenBank/DDBJ whole genome shotgun (WGS) entry which is preliminary data.</text>
</comment>
<evidence type="ECO:0000256" key="2">
    <source>
        <dbReference type="PIRSR" id="PIRSR617939-1"/>
    </source>
</evidence>
<dbReference type="InterPro" id="IPR017939">
    <property type="entry name" value="G-Glutamylcylcotransferase"/>
</dbReference>
<keyword evidence="5" id="KW-1185">Reference proteome</keyword>
<sequence length="154" mass="16356">MTLCFAYGSNMSRALMRRRCPTAREIGVGVLDGHAVIVNDDGYATVVPAAGGRVEGVLWRLGPRDRAALNAYERTDIGLYRAVTLPVRLGGRRVPALVYVARSRRAGKPRPGYMALVVGAAREVGLSAAYVATLARMAPAGFSGARGREIGEIA</sequence>
<dbReference type="Proteomes" id="UP000248863">
    <property type="component" value="Unassembled WGS sequence"/>
</dbReference>
<dbReference type="Pfam" id="PF13772">
    <property type="entry name" value="AIG2_2"/>
    <property type="match status" value="1"/>
</dbReference>
<feature type="active site" description="Proton acceptor" evidence="2">
    <location>
        <position position="73"/>
    </location>
</feature>
<dbReference type="GO" id="GO:0003839">
    <property type="term" value="F:gamma-glutamylcyclotransferase activity"/>
    <property type="evidence" value="ECO:0007669"/>
    <property type="project" value="InterPro"/>
</dbReference>
<dbReference type="InterPro" id="IPR013024">
    <property type="entry name" value="GGCT-like"/>
</dbReference>
<organism evidence="4 5">
    <name type="scientific">Rhodoplanes elegans</name>
    <dbReference type="NCBI Taxonomy" id="29408"/>
    <lineage>
        <taxon>Bacteria</taxon>
        <taxon>Pseudomonadati</taxon>
        <taxon>Pseudomonadota</taxon>
        <taxon>Alphaproteobacteria</taxon>
        <taxon>Hyphomicrobiales</taxon>
        <taxon>Nitrobacteraceae</taxon>
        <taxon>Rhodoplanes</taxon>
    </lineage>
</organism>
<evidence type="ECO:0008006" key="6">
    <source>
        <dbReference type="Google" id="ProtNLM"/>
    </source>
</evidence>
<protein>
    <recommendedName>
        <fullName evidence="6">Gamma-glutamylcyclotransferase</fullName>
    </recommendedName>
</protein>
<reference evidence="4 5" key="1">
    <citation type="submission" date="2017-07" db="EMBL/GenBank/DDBJ databases">
        <title>Draft Genome Sequences of Select Purple Nonsulfur Bacteria.</title>
        <authorList>
            <person name="Lasarre B."/>
            <person name="Mckinlay J.B."/>
        </authorList>
    </citation>
    <scope>NUCLEOTIDE SEQUENCE [LARGE SCALE GENOMIC DNA]</scope>
    <source>
        <strain evidence="4 5">DSM 11907</strain>
    </source>
</reference>
<dbReference type="AlphaFoldDB" id="A0A327K5N4"/>
<dbReference type="SUPFAM" id="SSF110857">
    <property type="entry name" value="Gamma-glutamyl cyclotransferase-like"/>
    <property type="match status" value="1"/>
</dbReference>
<evidence type="ECO:0000313" key="4">
    <source>
        <dbReference type="EMBL" id="RAI33214.1"/>
    </source>
</evidence>
<dbReference type="PANTHER" id="PTHR12935">
    <property type="entry name" value="GAMMA-GLUTAMYLCYCLOTRANSFERASE"/>
    <property type="match status" value="1"/>
</dbReference>
<name>A0A327K5N4_9BRAD</name>
<proteinExistence type="predicted"/>